<protein>
    <submittedName>
        <fullName evidence="5">Transcriptional regulator, gntr family</fullName>
    </submittedName>
</protein>
<dbReference type="PANTHER" id="PTHR38445">
    <property type="entry name" value="HTH-TYPE TRANSCRIPTIONAL REPRESSOR YTRA"/>
    <property type="match status" value="1"/>
</dbReference>
<dbReference type="CDD" id="cd07377">
    <property type="entry name" value="WHTH_GntR"/>
    <property type="match status" value="1"/>
</dbReference>
<dbReference type="SMART" id="SM00345">
    <property type="entry name" value="HTH_GNTR"/>
    <property type="match status" value="1"/>
</dbReference>
<feature type="domain" description="HTH gntR-type" evidence="4">
    <location>
        <begin position="7"/>
        <end position="75"/>
    </location>
</feature>
<evidence type="ECO:0000313" key="5">
    <source>
        <dbReference type="EMBL" id="KUG03693.1"/>
    </source>
</evidence>
<dbReference type="InterPro" id="IPR000524">
    <property type="entry name" value="Tscrpt_reg_HTH_GntR"/>
</dbReference>
<keyword evidence="1" id="KW-0805">Transcription regulation</keyword>
<dbReference type="InterPro" id="IPR036388">
    <property type="entry name" value="WH-like_DNA-bd_sf"/>
</dbReference>
<dbReference type="Gene3D" id="1.10.10.10">
    <property type="entry name" value="Winged helix-like DNA-binding domain superfamily/Winged helix DNA-binding domain"/>
    <property type="match status" value="1"/>
</dbReference>
<name>A0A0W8E5I9_9ZZZZ</name>
<accession>A0A0W8E5I9</accession>
<dbReference type="PANTHER" id="PTHR38445:SF9">
    <property type="entry name" value="HTH-TYPE TRANSCRIPTIONAL REPRESSOR YTRA"/>
    <property type="match status" value="1"/>
</dbReference>
<dbReference type="InterPro" id="IPR036390">
    <property type="entry name" value="WH_DNA-bd_sf"/>
</dbReference>
<keyword evidence="2" id="KW-0238">DNA-binding</keyword>
<gene>
    <name evidence="5" type="ORF">ASZ90_018940</name>
</gene>
<comment type="caution">
    <text evidence="5">The sequence shown here is derived from an EMBL/GenBank/DDBJ whole genome shotgun (WGS) entry which is preliminary data.</text>
</comment>
<dbReference type="GO" id="GO:0003677">
    <property type="term" value="F:DNA binding"/>
    <property type="evidence" value="ECO:0007669"/>
    <property type="project" value="UniProtKB-KW"/>
</dbReference>
<dbReference type="AlphaFoldDB" id="A0A0W8E5I9"/>
<evidence type="ECO:0000256" key="3">
    <source>
        <dbReference type="ARBA" id="ARBA00023163"/>
    </source>
</evidence>
<evidence type="ECO:0000256" key="1">
    <source>
        <dbReference type="ARBA" id="ARBA00023015"/>
    </source>
</evidence>
<dbReference type="GO" id="GO:0003700">
    <property type="term" value="F:DNA-binding transcription factor activity"/>
    <property type="evidence" value="ECO:0007669"/>
    <property type="project" value="InterPro"/>
</dbReference>
<evidence type="ECO:0000259" key="4">
    <source>
        <dbReference type="PROSITE" id="PS50949"/>
    </source>
</evidence>
<proteinExistence type="predicted"/>
<dbReference type="SUPFAM" id="SSF46785">
    <property type="entry name" value="Winged helix' DNA-binding domain"/>
    <property type="match status" value="1"/>
</dbReference>
<reference evidence="5" key="1">
    <citation type="journal article" date="2015" name="Proc. Natl. Acad. Sci. U.S.A.">
        <title>Networks of energetic and metabolic interactions define dynamics in microbial communities.</title>
        <authorList>
            <person name="Embree M."/>
            <person name="Liu J.K."/>
            <person name="Al-Bassam M.M."/>
            <person name="Zengler K."/>
        </authorList>
    </citation>
    <scope>NUCLEOTIDE SEQUENCE</scope>
</reference>
<dbReference type="Pfam" id="PF00392">
    <property type="entry name" value="GntR"/>
    <property type="match status" value="1"/>
</dbReference>
<dbReference type="PROSITE" id="PS50949">
    <property type="entry name" value="HTH_GNTR"/>
    <property type="match status" value="1"/>
</dbReference>
<keyword evidence="3" id="KW-0804">Transcription</keyword>
<dbReference type="EMBL" id="LNQE01001872">
    <property type="protein sequence ID" value="KUG03693.1"/>
    <property type="molecule type" value="Genomic_DNA"/>
</dbReference>
<sequence>MDYDNSQPIYMQIIDEYKKSIIRNELKKGDKIPSQREYAQRVRVNPNTVQRAYREMENMNMVETLRGQGTFIIAGEQMREQMVNDMAGQLMRHFISEMRSLGYEDMVTMDMLKQEFESLEEDE</sequence>
<organism evidence="5">
    <name type="scientific">hydrocarbon metagenome</name>
    <dbReference type="NCBI Taxonomy" id="938273"/>
    <lineage>
        <taxon>unclassified sequences</taxon>
        <taxon>metagenomes</taxon>
        <taxon>ecological metagenomes</taxon>
    </lineage>
</organism>
<evidence type="ECO:0000256" key="2">
    <source>
        <dbReference type="ARBA" id="ARBA00023125"/>
    </source>
</evidence>